<dbReference type="STRING" id="29170.A0A368FD29"/>
<reference evidence="2 3" key="1">
    <citation type="submission" date="2014-10" db="EMBL/GenBank/DDBJ databases">
        <title>Draft genome of the hookworm Ancylostoma caninum.</title>
        <authorList>
            <person name="Mitreva M."/>
        </authorList>
    </citation>
    <scope>NUCLEOTIDE SEQUENCE [LARGE SCALE GENOMIC DNA]</scope>
    <source>
        <strain evidence="2 3">Baltimore</strain>
    </source>
</reference>
<keyword evidence="3" id="KW-1185">Reference proteome</keyword>
<name>A0A368FD29_ANCCA</name>
<gene>
    <name evidence="2" type="ORF">ANCCAN_24165</name>
</gene>
<dbReference type="OrthoDB" id="272987at2759"/>
<protein>
    <submittedName>
        <fullName evidence="2">Uncharacterized protein</fullName>
    </submittedName>
</protein>
<evidence type="ECO:0000313" key="2">
    <source>
        <dbReference type="EMBL" id="RCN30074.1"/>
    </source>
</evidence>
<feature type="region of interest" description="Disordered" evidence="1">
    <location>
        <begin position="1"/>
        <end position="25"/>
    </location>
</feature>
<sequence>MEAETDGSKTAPPQSAPVDNAASVTNPIKRRIDKLVASKLHNDPEFIKVVDYVAPMVENLDIHTERRLLRSLEKRQLELNKEYLQEFEK</sequence>
<proteinExistence type="predicted"/>
<organism evidence="2 3">
    <name type="scientific">Ancylostoma caninum</name>
    <name type="common">Dog hookworm</name>
    <dbReference type="NCBI Taxonomy" id="29170"/>
    <lineage>
        <taxon>Eukaryota</taxon>
        <taxon>Metazoa</taxon>
        <taxon>Ecdysozoa</taxon>
        <taxon>Nematoda</taxon>
        <taxon>Chromadorea</taxon>
        <taxon>Rhabditida</taxon>
        <taxon>Rhabditina</taxon>
        <taxon>Rhabditomorpha</taxon>
        <taxon>Strongyloidea</taxon>
        <taxon>Ancylostomatidae</taxon>
        <taxon>Ancylostomatinae</taxon>
        <taxon>Ancylostoma</taxon>
    </lineage>
</organism>
<feature type="non-terminal residue" evidence="2">
    <location>
        <position position="89"/>
    </location>
</feature>
<comment type="caution">
    <text evidence="2">The sequence shown here is derived from an EMBL/GenBank/DDBJ whole genome shotgun (WGS) entry which is preliminary data.</text>
</comment>
<evidence type="ECO:0000313" key="3">
    <source>
        <dbReference type="Proteomes" id="UP000252519"/>
    </source>
</evidence>
<dbReference type="EMBL" id="JOJR01001675">
    <property type="protein sequence ID" value="RCN30074.1"/>
    <property type="molecule type" value="Genomic_DNA"/>
</dbReference>
<dbReference type="Proteomes" id="UP000252519">
    <property type="component" value="Unassembled WGS sequence"/>
</dbReference>
<dbReference type="AlphaFoldDB" id="A0A368FD29"/>
<evidence type="ECO:0000256" key="1">
    <source>
        <dbReference type="SAM" id="MobiDB-lite"/>
    </source>
</evidence>
<accession>A0A368FD29</accession>